<dbReference type="EMBL" id="JN882284">
    <property type="protein sequence ID" value="AFC21410.1"/>
    <property type="molecule type" value="Genomic_DNA"/>
</dbReference>
<dbReference type="OrthoDB" id="16659at10239"/>
<dbReference type="RefSeq" id="YP_006987065.1">
    <property type="nucleotide sequence ID" value="NC_019400.1"/>
</dbReference>
<proteinExistence type="predicted"/>
<keyword evidence="1" id="KW-1133">Transmembrane helix</keyword>
<sequence length="157" mass="17885">MISSALYFICFAVLLLNADKGIRIMSIFGMIHILLENALYWWFSAHGVYFDLSLYMTLCWLLDIALLFGTACVLSGWKKKLTLSVSVPILFCQIIVMQFPFLLPFALNFVINSSYQTLMEVLILCASFKDNTIKEWVKTATVVSLVVLARFLPMLVH</sequence>
<accession>K4F9B7</accession>
<dbReference type="KEGG" id="vg:13993549"/>
<reference evidence="2 3" key="1">
    <citation type="journal article" date="2012" name="J. Virol.">
        <title>Genome Sequence of Cronobacter sakazakii Myovirus vB_CsaM_GAP31.</title>
        <authorList>
            <person name="Abbasifar R."/>
            <person name="Kropinski A.M."/>
            <person name="Sabour P.M."/>
            <person name="Ackermann H.W."/>
            <person name="Alanis Villa A."/>
            <person name="Abbasifar A."/>
            <person name="Griffiths M.W."/>
        </authorList>
    </citation>
    <scope>NUCLEOTIDE SEQUENCE [LARGE SCALE GENOMIC DNA]</scope>
</reference>
<feature type="transmembrane region" description="Helical" evidence="1">
    <location>
        <begin position="89"/>
        <end position="111"/>
    </location>
</feature>
<dbReference type="Pfam" id="PF26221">
    <property type="entry name" value="Phage_phiTE_239"/>
    <property type="match status" value="1"/>
</dbReference>
<feature type="transmembrane region" description="Helical" evidence="1">
    <location>
        <begin position="55"/>
        <end position="77"/>
    </location>
</feature>
<keyword evidence="1" id="KW-0812">Transmembrane</keyword>
<name>K4F9B7_9CAUD</name>
<gene>
    <name evidence="2" type="ORF">GAP31_229</name>
</gene>
<evidence type="ECO:0000256" key="1">
    <source>
        <dbReference type="SAM" id="Phobius"/>
    </source>
</evidence>
<evidence type="ECO:0000313" key="3">
    <source>
        <dbReference type="Proteomes" id="UP000000458"/>
    </source>
</evidence>
<dbReference type="Proteomes" id="UP000000458">
    <property type="component" value="Segment"/>
</dbReference>
<evidence type="ECO:0000313" key="2">
    <source>
        <dbReference type="EMBL" id="AFC21410.1"/>
    </source>
</evidence>
<keyword evidence="1" id="KW-0472">Membrane</keyword>
<protein>
    <submittedName>
        <fullName evidence="2">Putative membrane protein</fullName>
    </submittedName>
</protein>
<keyword evidence="3" id="KW-1185">Reference proteome</keyword>
<feature type="transmembrane region" description="Helical" evidence="1">
    <location>
        <begin position="21"/>
        <end position="43"/>
    </location>
</feature>
<organism evidence="2 3">
    <name type="scientific">Cronobacter phage vB_CsaM_GAP31</name>
    <dbReference type="NCBI Taxonomy" id="1141135"/>
    <lineage>
        <taxon>Viruses</taxon>
        <taxon>Duplodnaviria</taxon>
        <taxon>Heunggongvirae</taxon>
        <taxon>Uroviricota</taxon>
        <taxon>Caudoviricetes</taxon>
        <taxon>Vequintavirinae</taxon>
        <taxon>Seunavirus</taxon>
        <taxon>Seunavirus GAP31</taxon>
    </lineage>
</organism>
<dbReference type="InterPro" id="IPR059028">
    <property type="entry name" value="PhiTE_239"/>
</dbReference>
<dbReference type="GeneID" id="13993549"/>